<dbReference type="SUPFAM" id="SSF52058">
    <property type="entry name" value="L domain-like"/>
    <property type="match status" value="1"/>
</dbReference>
<dbReference type="Proteomes" id="UP000075883">
    <property type="component" value="Unassembled WGS sequence"/>
</dbReference>
<dbReference type="PANTHER" id="PTHR24373">
    <property type="entry name" value="SLIT RELATED LEUCINE-RICH REPEAT NEURONAL PROTEIN"/>
    <property type="match status" value="1"/>
</dbReference>
<dbReference type="InterPro" id="IPR050328">
    <property type="entry name" value="Dev_Immune_Receptor"/>
</dbReference>
<dbReference type="GO" id="GO:0031012">
    <property type="term" value="C:extracellular matrix"/>
    <property type="evidence" value="ECO:0007669"/>
    <property type="project" value="TreeGrafter"/>
</dbReference>
<dbReference type="EMBL" id="AXCM01014266">
    <property type="status" value="NOT_ANNOTATED_CDS"/>
    <property type="molecule type" value="Genomic_DNA"/>
</dbReference>
<evidence type="ECO:0000256" key="2">
    <source>
        <dbReference type="ARBA" id="ARBA00022729"/>
    </source>
</evidence>
<keyword evidence="6" id="KW-1185">Reference proteome</keyword>
<dbReference type="InterPro" id="IPR032675">
    <property type="entry name" value="LRR_dom_sf"/>
</dbReference>
<dbReference type="InterPro" id="IPR001611">
    <property type="entry name" value="Leu-rich_rpt"/>
</dbReference>
<dbReference type="InterPro" id="IPR003591">
    <property type="entry name" value="Leu-rich_rpt_typical-subtyp"/>
</dbReference>
<keyword evidence="1" id="KW-0433">Leucine-rich repeat</keyword>
<reference evidence="5" key="2">
    <citation type="submission" date="2020-05" db="UniProtKB">
        <authorList>
            <consortium name="EnsemblMetazoa"/>
        </authorList>
    </citation>
    <scope>IDENTIFICATION</scope>
    <source>
        <strain evidence="5">A-37</strain>
    </source>
</reference>
<dbReference type="EnsemblMetazoa" id="ACUA014941-RA">
    <property type="protein sequence ID" value="ACUA014941-PA"/>
    <property type="gene ID" value="ACUA014941"/>
</dbReference>
<evidence type="ECO:0000256" key="4">
    <source>
        <dbReference type="SAM" id="MobiDB-lite"/>
    </source>
</evidence>
<evidence type="ECO:0000313" key="5">
    <source>
        <dbReference type="EnsemblMetazoa" id="ACUA014941-PA"/>
    </source>
</evidence>
<dbReference type="SMART" id="SM00369">
    <property type="entry name" value="LRR_TYP"/>
    <property type="match status" value="6"/>
</dbReference>
<dbReference type="GO" id="GO:0005615">
    <property type="term" value="C:extracellular space"/>
    <property type="evidence" value="ECO:0007669"/>
    <property type="project" value="TreeGrafter"/>
</dbReference>
<protein>
    <recommendedName>
        <fullName evidence="7">Leucine-rich immune protein (Long)</fullName>
    </recommendedName>
</protein>
<dbReference type="Pfam" id="PF13516">
    <property type="entry name" value="LRR_6"/>
    <property type="match status" value="1"/>
</dbReference>
<accession>A0A182MCI2</accession>
<dbReference type="VEuPathDB" id="VectorBase:ACUA014941"/>
<dbReference type="Gene3D" id="3.80.10.10">
    <property type="entry name" value="Ribonuclease Inhibitor"/>
    <property type="match status" value="1"/>
</dbReference>
<evidence type="ECO:0000256" key="3">
    <source>
        <dbReference type="ARBA" id="ARBA00022737"/>
    </source>
</evidence>
<sequence length="560" mass="60971">MQWEFYSSNQFVRLLVSLNGQQTESKPLQFVCSGPTAPGAGCSLSGVTIRPEDIITSPPNVRAGTDRKVTFQQSTLAYLPPTLFEQFPNVEQLNVSGTALGSIPAGCFDKATKLTRLNLAYNRLQALPPRAFYKQTALEQLELQNNTISSFDGSALVENAPLRSLNLSSNAMAEIRWEPLNKLRSLETLDVSHNRLESIFITKSLRVLKASNNRATTLQTDANNFIFVLEQLDLSRNEFRELAVLARFAKVTHLDASYNRLESFDFSLVRNMRSLVALKLAHNRLFTVGTTVTPPTAASTLEVVDLSNNFLTTLPSTNASGISSTRQLHLEGNGLVNMEVHENALYWPRLKSITLGDNDWHCEFAERISTILTRRSIAVGGDGDKCARVGQTKKGRLCCAELKNPYLDRLIRTRKELQVGKLGLRDITQGAGGVESVAVGTGGDVRKLTDQLHKALTVVSYLRTAKTELEASNLALAKALEEEKAKNKMHQESAGRQSTVGGGGGAAAGGGGPSTDVAKEKADLQAALARSQGEVNNLRAQLSKCTSTVNTRTGQTVIIQ</sequence>
<dbReference type="PROSITE" id="PS51450">
    <property type="entry name" value="LRR"/>
    <property type="match status" value="1"/>
</dbReference>
<evidence type="ECO:0000256" key="1">
    <source>
        <dbReference type="ARBA" id="ARBA00022614"/>
    </source>
</evidence>
<reference evidence="6" key="1">
    <citation type="submission" date="2013-09" db="EMBL/GenBank/DDBJ databases">
        <title>The Genome Sequence of Anopheles culicifacies species A.</title>
        <authorList>
            <consortium name="The Broad Institute Genomics Platform"/>
            <person name="Neafsey D.E."/>
            <person name="Besansky N."/>
            <person name="Howell P."/>
            <person name="Walton C."/>
            <person name="Young S.K."/>
            <person name="Zeng Q."/>
            <person name="Gargeya S."/>
            <person name="Fitzgerald M."/>
            <person name="Haas B."/>
            <person name="Abouelleil A."/>
            <person name="Allen A.W."/>
            <person name="Alvarado L."/>
            <person name="Arachchi H.M."/>
            <person name="Berlin A.M."/>
            <person name="Chapman S.B."/>
            <person name="Gainer-Dewar J."/>
            <person name="Goldberg J."/>
            <person name="Griggs A."/>
            <person name="Gujja S."/>
            <person name="Hansen M."/>
            <person name="Howarth C."/>
            <person name="Imamovic A."/>
            <person name="Ireland A."/>
            <person name="Larimer J."/>
            <person name="McCowan C."/>
            <person name="Murphy C."/>
            <person name="Pearson M."/>
            <person name="Poon T.W."/>
            <person name="Priest M."/>
            <person name="Roberts A."/>
            <person name="Saif S."/>
            <person name="Shea T."/>
            <person name="Sisk P."/>
            <person name="Sykes S."/>
            <person name="Wortman J."/>
            <person name="Nusbaum C."/>
            <person name="Birren B."/>
        </authorList>
    </citation>
    <scope>NUCLEOTIDE SEQUENCE [LARGE SCALE GENOMIC DNA]</scope>
    <source>
        <strain evidence="6">A-37</strain>
    </source>
</reference>
<dbReference type="STRING" id="139723.A0A182MCI2"/>
<evidence type="ECO:0008006" key="7">
    <source>
        <dbReference type="Google" id="ProtNLM"/>
    </source>
</evidence>
<proteinExistence type="predicted"/>
<dbReference type="PANTHER" id="PTHR24373:SF275">
    <property type="entry name" value="TIR DOMAIN-CONTAINING PROTEIN"/>
    <property type="match status" value="1"/>
</dbReference>
<dbReference type="AlphaFoldDB" id="A0A182MCI2"/>
<keyword evidence="3" id="KW-0677">Repeat</keyword>
<dbReference type="Pfam" id="PF13855">
    <property type="entry name" value="LRR_8"/>
    <property type="match status" value="1"/>
</dbReference>
<name>A0A182MCI2_9DIPT</name>
<evidence type="ECO:0000313" key="6">
    <source>
        <dbReference type="Proteomes" id="UP000075883"/>
    </source>
</evidence>
<feature type="compositionally biased region" description="Gly residues" evidence="4">
    <location>
        <begin position="500"/>
        <end position="513"/>
    </location>
</feature>
<feature type="region of interest" description="Disordered" evidence="4">
    <location>
        <begin position="485"/>
        <end position="517"/>
    </location>
</feature>
<organism evidence="5 6">
    <name type="scientific">Anopheles culicifacies</name>
    <dbReference type="NCBI Taxonomy" id="139723"/>
    <lineage>
        <taxon>Eukaryota</taxon>
        <taxon>Metazoa</taxon>
        <taxon>Ecdysozoa</taxon>
        <taxon>Arthropoda</taxon>
        <taxon>Hexapoda</taxon>
        <taxon>Insecta</taxon>
        <taxon>Pterygota</taxon>
        <taxon>Neoptera</taxon>
        <taxon>Endopterygota</taxon>
        <taxon>Diptera</taxon>
        <taxon>Nematocera</taxon>
        <taxon>Culicoidea</taxon>
        <taxon>Culicidae</taxon>
        <taxon>Anophelinae</taxon>
        <taxon>Anopheles</taxon>
        <taxon>culicifacies species complex</taxon>
    </lineage>
</organism>
<keyword evidence="2" id="KW-0732">Signal</keyword>